<keyword evidence="4" id="KW-1185">Reference proteome</keyword>
<proteinExistence type="predicted"/>
<protein>
    <recommendedName>
        <fullName evidence="2">Lnb N-terminal periplasmic domain-containing protein</fullName>
    </recommendedName>
</protein>
<accession>A0ABV2AZV3</accession>
<evidence type="ECO:0000313" key="3">
    <source>
        <dbReference type="EMBL" id="MES1929174.1"/>
    </source>
</evidence>
<keyword evidence="1" id="KW-0812">Transmembrane</keyword>
<keyword evidence="1" id="KW-0472">Membrane</keyword>
<gene>
    <name evidence="3" type="ORF">SADO_07957</name>
</gene>
<organism evidence="3 4">
    <name type="scientific">Salinisphaera dokdonensis CL-ES53</name>
    <dbReference type="NCBI Taxonomy" id="1304272"/>
    <lineage>
        <taxon>Bacteria</taxon>
        <taxon>Pseudomonadati</taxon>
        <taxon>Pseudomonadota</taxon>
        <taxon>Gammaproteobacteria</taxon>
        <taxon>Salinisphaerales</taxon>
        <taxon>Salinisphaeraceae</taxon>
        <taxon>Salinisphaera</taxon>
    </lineage>
</organism>
<evidence type="ECO:0000313" key="4">
    <source>
        <dbReference type="Proteomes" id="UP001460888"/>
    </source>
</evidence>
<evidence type="ECO:0000256" key="1">
    <source>
        <dbReference type="SAM" id="Phobius"/>
    </source>
</evidence>
<comment type="caution">
    <text evidence="3">The sequence shown here is derived from an EMBL/GenBank/DDBJ whole genome shotgun (WGS) entry which is preliminary data.</text>
</comment>
<name>A0ABV2AZV3_9GAMM</name>
<dbReference type="Pfam" id="PF13387">
    <property type="entry name" value="Lnb_N"/>
    <property type="match status" value="1"/>
</dbReference>
<feature type="domain" description="Lnb N-terminal periplasmic" evidence="2">
    <location>
        <begin position="131"/>
        <end position="286"/>
    </location>
</feature>
<feature type="transmembrane region" description="Helical" evidence="1">
    <location>
        <begin position="38"/>
        <end position="60"/>
    </location>
</feature>
<sequence>MSGVFLALAWRLPLLVLTLAASGWGALALHFRGPEHAAVRWALIALWLAAGVATLVTVALPRAPASLWIGPGLFVFSILVFAGWWQGIQPSHDRDWADDVARLLKADIDGDIVTLENVRNFDWRSRSDFDARWETRRYDLTQLQRADLVVSYWMGPAIAHTLVSFGFDDGRQLVFSVEVRRTHGQEFSALGGFFRQSELVLVAADERDIVRTRSNVRDEQVYIYPVAMPREELRSLFRAYVDEAQQLEREPRFYNTLLSNCTTIVYDMVKRIVPGLPWDYRLLLSGYLPDYIYDLGALDTRQPFAELQRRGYINERAIASDVDGHASPAFSAAIRAGVPVPERPPGD</sequence>
<dbReference type="EMBL" id="APND01000002">
    <property type="protein sequence ID" value="MES1929174.1"/>
    <property type="molecule type" value="Genomic_DNA"/>
</dbReference>
<evidence type="ECO:0000259" key="2">
    <source>
        <dbReference type="Pfam" id="PF13387"/>
    </source>
</evidence>
<feature type="transmembrane region" description="Helical" evidence="1">
    <location>
        <begin position="67"/>
        <end position="85"/>
    </location>
</feature>
<reference evidence="3 4" key="1">
    <citation type="submission" date="2013-03" db="EMBL/GenBank/DDBJ databases">
        <title>Salinisphaera dokdonensis CL-ES53 Genome Sequencing.</title>
        <authorList>
            <person name="Li C."/>
            <person name="Lai Q."/>
            <person name="Shao Z."/>
        </authorList>
    </citation>
    <scope>NUCLEOTIDE SEQUENCE [LARGE SCALE GENOMIC DNA]</scope>
    <source>
        <strain evidence="3 4">CL-ES53</strain>
    </source>
</reference>
<dbReference type="RefSeq" id="WP_353110667.1">
    <property type="nucleotide sequence ID" value="NZ_APND01000002.1"/>
</dbReference>
<keyword evidence="1" id="KW-1133">Transmembrane helix</keyword>
<dbReference type="InterPro" id="IPR025178">
    <property type="entry name" value="Lnb_N"/>
</dbReference>
<dbReference type="Proteomes" id="UP001460888">
    <property type="component" value="Unassembled WGS sequence"/>
</dbReference>